<dbReference type="Proteomes" id="UP000034166">
    <property type="component" value="Unassembled WGS sequence"/>
</dbReference>
<comment type="caution">
    <text evidence="1">The sequence shown here is derived from an EMBL/GenBank/DDBJ whole genome shotgun (WGS) entry which is preliminary data.</text>
</comment>
<name>A0A0M2STK2_9BACI</name>
<dbReference type="PATRIC" id="fig|1408103.3.peg.3531"/>
<accession>A0A0M2STK2</accession>
<sequence>MYKSPVNGFFRLFKIKWNAGQAVQLQRLAPRVVSQSLSEVKERLSAGLVLCLSELERRFRISAVQLQRLALSVIRRPTLKVKERLSEWFALCR</sequence>
<reference evidence="1 2" key="1">
    <citation type="submission" date="2015-04" db="EMBL/GenBank/DDBJ databases">
        <title>Taxonomic description and genome sequence of Bacillus campisalis sp. nov., a novel member of the genus Bacillus isolated from solar saltern.</title>
        <authorList>
            <person name="Mathan Kumar R."/>
            <person name="Kaur G."/>
            <person name="Kumar A."/>
            <person name="Singh N.K."/>
            <person name="Kaur N."/>
            <person name="Kumar N."/>
            <person name="Mayilraj S."/>
        </authorList>
    </citation>
    <scope>NUCLEOTIDE SEQUENCE [LARGE SCALE GENOMIC DNA]</scope>
    <source>
        <strain evidence="1 2">SA2-6</strain>
    </source>
</reference>
<organism evidence="1 2">
    <name type="scientific">Mesobacillus campisalis</name>
    <dbReference type="NCBI Taxonomy" id="1408103"/>
    <lineage>
        <taxon>Bacteria</taxon>
        <taxon>Bacillati</taxon>
        <taxon>Bacillota</taxon>
        <taxon>Bacilli</taxon>
        <taxon>Bacillales</taxon>
        <taxon>Bacillaceae</taxon>
        <taxon>Mesobacillus</taxon>
    </lineage>
</organism>
<evidence type="ECO:0000313" key="2">
    <source>
        <dbReference type="Proteomes" id="UP000034166"/>
    </source>
</evidence>
<keyword evidence="2" id="KW-1185">Reference proteome</keyword>
<gene>
    <name evidence="1" type="ORF">WQ57_15850</name>
</gene>
<dbReference type="EMBL" id="LAYY01000018">
    <property type="protein sequence ID" value="KKK37036.1"/>
    <property type="molecule type" value="Genomic_DNA"/>
</dbReference>
<dbReference type="AlphaFoldDB" id="A0A0M2STK2"/>
<proteinExistence type="predicted"/>
<protein>
    <submittedName>
        <fullName evidence="1">Uncharacterized protein</fullName>
    </submittedName>
</protein>
<evidence type="ECO:0000313" key="1">
    <source>
        <dbReference type="EMBL" id="KKK37036.1"/>
    </source>
</evidence>